<accession>A0A6P1LH03</accession>
<keyword evidence="1" id="KW-1133">Transmembrane helix</keyword>
<proteinExistence type="predicted"/>
<dbReference type="SUPFAM" id="SSF56219">
    <property type="entry name" value="DNase I-like"/>
    <property type="match status" value="1"/>
</dbReference>
<dbReference type="EMBL" id="CP033512">
    <property type="protein sequence ID" value="QHG89681.2"/>
    <property type="molecule type" value="Genomic_DNA"/>
</dbReference>
<keyword evidence="1" id="KW-0472">Membrane</keyword>
<dbReference type="KEGG" id="miw:EER00_02085"/>
<sequence>MKMRKSKVISIGIISISILLLVGGLFVYFYLKNKDSNELATPNPNANSYKINDDKSFIGDIWNLIDDNVITNKSSDSVSNYSYIRSKVSDHSPIGMKLNIDNQVYNVGHWNTLNFTFSKDRQEKVDNISKTILFYKFDLIGLTEINANTVTETNKENATYFINYINGLIPKDERNNREYDIIVSNNTTSQFAAAGQSEQVAILYNKNKFKPIEYTNLAIKNDAIVGSGYFYSNPLTDFSKDTSRKYDYVRSPFGTMFNLVNSTIEYPITFLFSHFDSPGASSSSQNKKTEIMVDGIGSQEYYEHITSKMF</sequence>
<keyword evidence="1" id="KW-0812">Transmembrane</keyword>
<name>A0A6P1LH03_MALIO</name>
<dbReference type="Gene3D" id="3.60.10.10">
    <property type="entry name" value="Endonuclease/exonuclease/phosphatase"/>
    <property type="match status" value="1"/>
</dbReference>
<reference evidence="2" key="1">
    <citation type="submission" date="2022-10" db="EMBL/GenBank/DDBJ databases">
        <title>The first complete genome sequence of Mycoplasma iowae strain 695.</title>
        <authorList>
            <person name="Ghanem M."/>
            <person name="El-Gazzar M."/>
        </authorList>
    </citation>
    <scope>NUCLEOTIDE SEQUENCE</scope>
    <source>
        <strain evidence="2">695</strain>
    </source>
</reference>
<dbReference type="InterPro" id="IPR036691">
    <property type="entry name" value="Endo/exonu/phosph_ase_sf"/>
</dbReference>
<dbReference type="AlphaFoldDB" id="A0A6P1LH03"/>
<dbReference type="GeneID" id="96866969"/>
<evidence type="ECO:0000256" key="1">
    <source>
        <dbReference type="SAM" id="Phobius"/>
    </source>
</evidence>
<organism evidence="2">
    <name type="scientific">Malacoplasma iowae 695</name>
    <dbReference type="NCBI Taxonomy" id="1048830"/>
    <lineage>
        <taxon>Bacteria</taxon>
        <taxon>Bacillati</taxon>
        <taxon>Mycoplasmatota</taxon>
        <taxon>Mycoplasmoidales</taxon>
        <taxon>Mycoplasmoidaceae</taxon>
        <taxon>Malacoplasma</taxon>
    </lineage>
</organism>
<protein>
    <submittedName>
        <fullName evidence="2">Uncharacterized protein</fullName>
    </submittedName>
</protein>
<dbReference type="OrthoDB" id="403989at2"/>
<feature type="transmembrane region" description="Helical" evidence="1">
    <location>
        <begin position="12"/>
        <end position="31"/>
    </location>
</feature>
<gene>
    <name evidence="2" type="ORF">EER00_02085</name>
</gene>
<dbReference type="Proteomes" id="UP000464283">
    <property type="component" value="Chromosome"/>
</dbReference>
<evidence type="ECO:0000313" key="2">
    <source>
        <dbReference type="EMBL" id="QHG89681.2"/>
    </source>
</evidence>
<dbReference type="RefSeq" id="WP_129692660.1">
    <property type="nucleotide sequence ID" value="NZ_CP033512.2"/>
</dbReference>